<feature type="transmembrane region" description="Helical" evidence="8">
    <location>
        <begin position="137"/>
        <end position="155"/>
    </location>
</feature>
<feature type="transmembrane region" description="Helical" evidence="8">
    <location>
        <begin position="80"/>
        <end position="104"/>
    </location>
</feature>
<dbReference type="EMBL" id="WUUS01000006">
    <property type="protein sequence ID" value="MXR41846.1"/>
    <property type="molecule type" value="Genomic_DNA"/>
</dbReference>
<proteinExistence type="predicted"/>
<evidence type="ECO:0000256" key="1">
    <source>
        <dbReference type="ARBA" id="ARBA00004651"/>
    </source>
</evidence>
<gene>
    <name evidence="10" type="ORF">GRX01_10925</name>
</gene>
<feature type="transmembrane region" description="Helical" evidence="8">
    <location>
        <begin position="111"/>
        <end position="131"/>
    </location>
</feature>
<feature type="transmembrane region" description="Helical" evidence="8">
    <location>
        <begin position="266"/>
        <end position="284"/>
    </location>
</feature>
<dbReference type="GO" id="GO:0008610">
    <property type="term" value="P:lipid biosynthetic process"/>
    <property type="evidence" value="ECO:0007669"/>
    <property type="project" value="UniProtKB-ARBA"/>
</dbReference>
<feature type="transmembrane region" description="Helical" evidence="8">
    <location>
        <begin position="233"/>
        <end position="254"/>
    </location>
</feature>
<dbReference type="InterPro" id="IPR038731">
    <property type="entry name" value="RgtA/B/C-like"/>
</dbReference>
<evidence type="ECO:0000256" key="4">
    <source>
        <dbReference type="ARBA" id="ARBA00022679"/>
    </source>
</evidence>
<protein>
    <recommendedName>
        <fullName evidence="9">Glycosyltransferase RgtA/B/C/D-like domain-containing protein</fullName>
    </recommendedName>
</protein>
<accession>A0A6B0SWD5</accession>
<feature type="domain" description="Glycosyltransferase RgtA/B/C/D-like" evidence="9">
    <location>
        <begin position="86"/>
        <end position="216"/>
    </location>
</feature>
<feature type="transmembrane region" description="Helical" evidence="8">
    <location>
        <begin position="296"/>
        <end position="317"/>
    </location>
</feature>
<organism evidence="10 11">
    <name type="scientific">Halobaculum saliterrae</name>
    <dbReference type="NCBI Taxonomy" id="2073113"/>
    <lineage>
        <taxon>Archaea</taxon>
        <taxon>Methanobacteriati</taxon>
        <taxon>Methanobacteriota</taxon>
        <taxon>Stenosarchaea group</taxon>
        <taxon>Halobacteria</taxon>
        <taxon>Halobacteriales</taxon>
        <taxon>Haloferacaceae</taxon>
        <taxon>Halobaculum</taxon>
    </lineage>
</organism>
<dbReference type="GO" id="GO:0010041">
    <property type="term" value="P:response to iron(III) ion"/>
    <property type="evidence" value="ECO:0007669"/>
    <property type="project" value="TreeGrafter"/>
</dbReference>
<feature type="transmembrane region" description="Helical" evidence="8">
    <location>
        <begin position="359"/>
        <end position="378"/>
    </location>
</feature>
<comment type="caution">
    <text evidence="10">The sequence shown here is derived from an EMBL/GenBank/DDBJ whole genome shotgun (WGS) entry which is preliminary data.</text>
</comment>
<keyword evidence="11" id="KW-1185">Reference proteome</keyword>
<keyword evidence="5 8" id="KW-0812">Transmembrane</keyword>
<evidence type="ECO:0000256" key="6">
    <source>
        <dbReference type="ARBA" id="ARBA00022989"/>
    </source>
</evidence>
<name>A0A6B0SWD5_9EURY</name>
<feature type="transmembrane region" description="Helical" evidence="8">
    <location>
        <begin position="202"/>
        <end position="221"/>
    </location>
</feature>
<evidence type="ECO:0000256" key="2">
    <source>
        <dbReference type="ARBA" id="ARBA00022475"/>
    </source>
</evidence>
<keyword evidence="7 8" id="KW-0472">Membrane</keyword>
<dbReference type="Pfam" id="PF13231">
    <property type="entry name" value="PMT_2"/>
    <property type="match status" value="1"/>
</dbReference>
<keyword evidence="3" id="KW-0328">Glycosyltransferase</keyword>
<comment type="subcellular location">
    <subcellularLocation>
        <location evidence="1">Cell membrane</location>
        <topology evidence="1">Multi-pass membrane protein</topology>
    </subcellularLocation>
</comment>
<dbReference type="AlphaFoldDB" id="A0A6B0SWD5"/>
<dbReference type="RefSeq" id="WP_159667003.1">
    <property type="nucleotide sequence ID" value="NZ_WUUS01000006.1"/>
</dbReference>
<evidence type="ECO:0000256" key="7">
    <source>
        <dbReference type="ARBA" id="ARBA00023136"/>
    </source>
</evidence>
<evidence type="ECO:0000313" key="10">
    <source>
        <dbReference type="EMBL" id="MXR41846.1"/>
    </source>
</evidence>
<feature type="transmembrane region" description="Helical" evidence="8">
    <location>
        <begin position="167"/>
        <end position="196"/>
    </location>
</feature>
<dbReference type="GO" id="GO:0005886">
    <property type="term" value="C:plasma membrane"/>
    <property type="evidence" value="ECO:0007669"/>
    <property type="project" value="UniProtKB-SubCell"/>
</dbReference>
<reference evidence="10 11" key="1">
    <citation type="submission" date="2019-12" db="EMBL/GenBank/DDBJ databases">
        <title>Isolation and characterization of three novel carbon monoxide-oxidizing members of Halobacteria from salione crusts and soils.</title>
        <authorList>
            <person name="Myers M.R."/>
            <person name="King G.M."/>
        </authorList>
    </citation>
    <scope>NUCLEOTIDE SEQUENCE [LARGE SCALE GENOMIC DNA]</scope>
    <source>
        <strain evidence="10 11">WSA2</strain>
    </source>
</reference>
<dbReference type="InterPro" id="IPR050297">
    <property type="entry name" value="LipidA_mod_glycosyltrf_83"/>
</dbReference>
<evidence type="ECO:0000256" key="8">
    <source>
        <dbReference type="SAM" id="Phobius"/>
    </source>
</evidence>
<sequence>MSDDNRLFDSRLSLVKYLPVLGVLLLLTEPIPAGYIPDRELAHYFQSVAFLRNGVESYTYITLRESDAALHLYSLLSAPFVAIGYEAGGRLVSVIAAVAATIILGKTARDLFGPVAGIVGPLLLWANPFFFRFSWTVMPEALSMALTAVAVYATIQYTDTDKQKWLGIAVLALVAGVSNHLWEAAIVLPIVVILGYHREYRWSSVFVIVTTVSVVAVYLLTELQPNPASPSHYAVVETGFSIFFTTGFWLRFLTRPFSPFYLGHSSLFYPGLVLGAYFFYRLVTNRSIGKLIGKEYADIVVLSWLAAGAAIPFGLPGGLNHQYYLWGLVLPVTLALSGILELVYQNARMYNYQQTAQRAVHLLLAVLVMTALLNAAVFEAGIGINGSASTAAPVFDLRGEADQRFASDPITGKEAVETGYALRNYQIQRVNEIVFVNSGTELSYITIYRVITYSNLEVRGVWKPSLDRNATTGPRYITGSPEGLQCTVIIMGQSDGSLDIKRCNHR</sequence>
<evidence type="ECO:0000313" key="11">
    <source>
        <dbReference type="Proteomes" id="UP000437065"/>
    </source>
</evidence>
<dbReference type="PANTHER" id="PTHR33908:SF3">
    <property type="entry name" value="UNDECAPRENYL PHOSPHATE-ALPHA-4-AMINO-4-DEOXY-L-ARABINOSE ARABINOSYL TRANSFERASE"/>
    <property type="match status" value="1"/>
</dbReference>
<keyword evidence="2" id="KW-1003">Cell membrane</keyword>
<dbReference type="PANTHER" id="PTHR33908">
    <property type="entry name" value="MANNOSYLTRANSFERASE YKCB-RELATED"/>
    <property type="match status" value="1"/>
</dbReference>
<dbReference type="GO" id="GO:0016763">
    <property type="term" value="F:pentosyltransferase activity"/>
    <property type="evidence" value="ECO:0007669"/>
    <property type="project" value="TreeGrafter"/>
</dbReference>
<evidence type="ECO:0000259" key="9">
    <source>
        <dbReference type="Pfam" id="PF13231"/>
    </source>
</evidence>
<dbReference type="OrthoDB" id="351375at2157"/>
<evidence type="ECO:0000256" key="3">
    <source>
        <dbReference type="ARBA" id="ARBA00022676"/>
    </source>
</evidence>
<dbReference type="Proteomes" id="UP000437065">
    <property type="component" value="Unassembled WGS sequence"/>
</dbReference>
<feature type="transmembrane region" description="Helical" evidence="8">
    <location>
        <begin position="323"/>
        <end position="347"/>
    </location>
</feature>
<keyword evidence="6 8" id="KW-1133">Transmembrane helix</keyword>
<evidence type="ECO:0000256" key="5">
    <source>
        <dbReference type="ARBA" id="ARBA00022692"/>
    </source>
</evidence>
<keyword evidence="4" id="KW-0808">Transferase</keyword>
<feature type="transmembrane region" description="Helical" evidence="8">
    <location>
        <begin position="12"/>
        <end position="31"/>
    </location>
</feature>